<evidence type="ECO:0000313" key="3">
    <source>
        <dbReference type="Proteomes" id="UP000838756"/>
    </source>
</evidence>
<protein>
    <submittedName>
        <fullName evidence="2">Jg2285 protein</fullName>
    </submittedName>
</protein>
<organism evidence="2 3">
    <name type="scientific">Pararge aegeria aegeria</name>
    <dbReference type="NCBI Taxonomy" id="348720"/>
    <lineage>
        <taxon>Eukaryota</taxon>
        <taxon>Metazoa</taxon>
        <taxon>Ecdysozoa</taxon>
        <taxon>Arthropoda</taxon>
        <taxon>Hexapoda</taxon>
        <taxon>Insecta</taxon>
        <taxon>Pterygota</taxon>
        <taxon>Neoptera</taxon>
        <taxon>Endopterygota</taxon>
        <taxon>Lepidoptera</taxon>
        <taxon>Glossata</taxon>
        <taxon>Ditrysia</taxon>
        <taxon>Papilionoidea</taxon>
        <taxon>Nymphalidae</taxon>
        <taxon>Satyrinae</taxon>
        <taxon>Satyrini</taxon>
        <taxon>Parargina</taxon>
        <taxon>Pararge</taxon>
    </lineage>
</organism>
<feature type="compositionally biased region" description="Polar residues" evidence="1">
    <location>
        <begin position="1"/>
        <end position="10"/>
    </location>
</feature>
<name>A0A8S4RWI4_9NEOP</name>
<sequence>MQINTSQRMQGTYPATWRPESNNGGLGVKPLVTVMSSRGLPVVKTTTTNPNRKLNLKTDFTAWPRPPGEKIKSIVPKRCDDEVCWITLPRLQNTKIILECTIS</sequence>
<evidence type="ECO:0000256" key="1">
    <source>
        <dbReference type="SAM" id="MobiDB-lite"/>
    </source>
</evidence>
<feature type="region of interest" description="Disordered" evidence="1">
    <location>
        <begin position="1"/>
        <end position="24"/>
    </location>
</feature>
<accession>A0A8S4RWI4</accession>
<evidence type="ECO:0000313" key="2">
    <source>
        <dbReference type="EMBL" id="CAH2240273.1"/>
    </source>
</evidence>
<dbReference type="Proteomes" id="UP000838756">
    <property type="component" value="Unassembled WGS sequence"/>
</dbReference>
<comment type="caution">
    <text evidence="2">The sequence shown here is derived from an EMBL/GenBank/DDBJ whole genome shotgun (WGS) entry which is preliminary data.</text>
</comment>
<proteinExistence type="predicted"/>
<reference evidence="2" key="1">
    <citation type="submission" date="2022-03" db="EMBL/GenBank/DDBJ databases">
        <authorList>
            <person name="Lindestad O."/>
        </authorList>
    </citation>
    <scope>NUCLEOTIDE SEQUENCE</scope>
</reference>
<gene>
    <name evidence="2" type="primary">jg2285</name>
    <name evidence="2" type="ORF">PAEG_LOCUS16872</name>
</gene>
<keyword evidence="3" id="KW-1185">Reference proteome</keyword>
<dbReference type="EMBL" id="CAKXAJ010025488">
    <property type="protein sequence ID" value="CAH2240273.1"/>
    <property type="molecule type" value="Genomic_DNA"/>
</dbReference>
<dbReference type="AlphaFoldDB" id="A0A8S4RWI4"/>